<dbReference type="GO" id="GO:0006535">
    <property type="term" value="P:cysteine biosynthetic process from serine"/>
    <property type="evidence" value="ECO:0007669"/>
    <property type="project" value="TreeGrafter"/>
</dbReference>
<comment type="similarity">
    <text evidence="2 4">Belongs to the trans-sulfuration enzymes family.</text>
</comment>
<dbReference type="InterPro" id="IPR015422">
    <property type="entry name" value="PyrdxlP-dep_Trfase_small"/>
</dbReference>
<evidence type="ECO:0000256" key="3">
    <source>
        <dbReference type="ARBA" id="ARBA00022898"/>
    </source>
</evidence>
<dbReference type="GO" id="GO:0004124">
    <property type="term" value="F:cysteine synthase activity"/>
    <property type="evidence" value="ECO:0007669"/>
    <property type="project" value="TreeGrafter"/>
</dbReference>
<sequence>KTRAIFLETIANPAGTIADFDKFAAIARKYGILLICDNTIATPCLSRPFEFGVNVVVHASTKYIDGHATSVGGIIVDGGNFEFKDNPRYPGFNVPDDSYHGMVFADCGAGAYILRARVIGMRDFGAQMAPFNAFLTMLGAETLHLRMPRHSDNALALAKAMKSHPAVEWVKYAGLESDEDHERAVKYLDGGRAAGMVSFGIRGGRKAASEFQKSLKLFRIVTHIADARSCVLHPASTTHRQLSDADLEAAGVPANLIRLSVGIEGIEDILSDVIGALDATLE</sequence>
<dbReference type="Gene3D" id="3.40.640.10">
    <property type="entry name" value="Type I PLP-dependent aspartate aminotransferase-like (Major domain)"/>
    <property type="match status" value="1"/>
</dbReference>
<dbReference type="GO" id="GO:0005737">
    <property type="term" value="C:cytoplasm"/>
    <property type="evidence" value="ECO:0007669"/>
    <property type="project" value="TreeGrafter"/>
</dbReference>
<dbReference type="GO" id="GO:0030170">
    <property type="term" value="F:pyridoxal phosphate binding"/>
    <property type="evidence" value="ECO:0007669"/>
    <property type="project" value="InterPro"/>
</dbReference>
<evidence type="ECO:0000313" key="6">
    <source>
        <dbReference type="Proteomes" id="UP000727857"/>
    </source>
</evidence>
<dbReference type="EMBL" id="JADINF010000192">
    <property type="protein sequence ID" value="MBO8424851.1"/>
    <property type="molecule type" value="Genomic_DNA"/>
</dbReference>
<evidence type="ECO:0000313" key="5">
    <source>
        <dbReference type="EMBL" id="MBO8424851.1"/>
    </source>
</evidence>
<evidence type="ECO:0000256" key="1">
    <source>
        <dbReference type="ARBA" id="ARBA00001933"/>
    </source>
</evidence>
<keyword evidence="3 4" id="KW-0663">Pyridoxal phosphate</keyword>
<protein>
    <submittedName>
        <fullName evidence="5">O-acetylhomoserine aminocarboxypropyltransferase/cysteine synthase</fullName>
    </submittedName>
</protein>
<gene>
    <name evidence="5" type="ORF">IAB16_07505</name>
</gene>
<dbReference type="SUPFAM" id="SSF53383">
    <property type="entry name" value="PLP-dependent transferases"/>
    <property type="match status" value="1"/>
</dbReference>
<evidence type="ECO:0000256" key="4">
    <source>
        <dbReference type="RuleBase" id="RU362118"/>
    </source>
</evidence>
<dbReference type="Proteomes" id="UP000727857">
    <property type="component" value="Unassembled WGS sequence"/>
</dbReference>
<dbReference type="PANTHER" id="PTHR43797:SF3">
    <property type="entry name" value="O-ACETYLHOMOSERINE SULFHYDRYLASE"/>
    <property type="match status" value="1"/>
</dbReference>
<dbReference type="GO" id="GO:0003961">
    <property type="term" value="F:O-acetylhomoserine aminocarboxypropyltransferase activity"/>
    <property type="evidence" value="ECO:0007669"/>
    <property type="project" value="TreeGrafter"/>
</dbReference>
<feature type="non-terminal residue" evidence="5">
    <location>
        <position position="1"/>
    </location>
</feature>
<dbReference type="InterPro" id="IPR015424">
    <property type="entry name" value="PyrdxlP-dep_Trfase"/>
</dbReference>
<reference evidence="5" key="1">
    <citation type="submission" date="2020-10" db="EMBL/GenBank/DDBJ databases">
        <authorList>
            <person name="Gilroy R."/>
        </authorList>
    </citation>
    <scope>NUCLEOTIDE SEQUENCE</scope>
    <source>
        <strain evidence="5">517</strain>
    </source>
</reference>
<dbReference type="InterPro" id="IPR015421">
    <property type="entry name" value="PyrdxlP-dep_Trfase_major"/>
</dbReference>
<reference evidence="5" key="2">
    <citation type="journal article" date="2021" name="PeerJ">
        <title>Extensive microbial diversity within the chicken gut microbiome revealed by metagenomics and culture.</title>
        <authorList>
            <person name="Gilroy R."/>
            <person name="Ravi A."/>
            <person name="Getino M."/>
            <person name="Pursley I."/>
            <person name="Horton D.L."/>
            <person name="Alikhan N.F."/>
            <person name="Baker D."/>
            <person name="Gharbi K."/>
            <person name="Hall N."/>
            <person name="Watson M."/>
            <person name="Adriaenssens E.M."/>
            <person name="Foster-Nyarko E."/>
            <person name="Jarju S."/>
            <person name="Secka A."/>
            <person name="Antonio M."/>
            <person name="Oren A."/>
            <person name="Chaudhuri R.R."/>
            <person name="La Ragione R."/>
            <person name="Hildebrand F."/>
            <person name="Pallen M.J."/>
        </authorList>
    </citation>
    <scope>NUCLEOTIDE SEQUENCE</scope>
    <source>
        <strain evidence="5">517</strain>
    </source>
</reference>
<dbReference type="Pfam" id="PF01053">
    <property type="entry name" value="Cys_Met_Meta_PP"/>
    <property type="match status" value="1"/>
</dbReference>
<dbReference type="AlphaFoldDB" id="A0A940DI32"/>
<dbReference type="PANTHER" id="PTHR43797">
    <property type="entry name" value="HOMOCYSTEINE/CYSTEINE SYNTHASE"/>
    <property type="match status" value="1"/>
</dbReference>
<evidence type="ECO:0000256" key="2">
    <source>
        <dbReference type="ARBA" id="ARBA00009077"/>
    </source>
</evidence>
<dbReference type="GO" id="GO:0071269">
    <property type="term" value="P:L-homocysteine biosynthetic process"/>
    <property type="evidence" value="ECO:0007669"/>
    <property type="project" value="TreeGrafter"/>
</dbReference>
<comment type="caution">
    <text evidence="5">The sequence shown here is derived from an EMBL/GenBank/DDBJ whole genome shotgun (WGS) entry which is preliminary data.</text>
</comment>
<dbReference type="InterPro" id="IPR000277">
    <property type="entry name" value="Cys/Met-Metab_PyrdxlP-dep_enz"/>
</dbReference>
<organism evidence="5 6">
    <name type="scientific">Candidatus Stercoripulliclostridium pullicola</name>
    <dbReference type="NCBI Taxonomy" id="2840953"/>
    <lineage>
        <taxon>Bacteria</taxon>
        <taxon>Bacillati</taxon>
        <taxon>Bacillota</taxon>
        <taxon>Clostridia</taxon>
        <taxon>Eubacteriales</taxon>
        <taxon>Candidatus Stercoripulliclostridium</taxon>
    </lineage>
</organism>
<dbReference type="Gene3D" id="3.90.1150.10">
    <property type="entry name" value="Aspartate Aminotransferase, domain 1"/>
    <property type="match status" value="1"/>
</dbReference>
<comment type="cofactor">
    <cofactor evidence="1 4">
        <name>pyridoxal 5'-phosphate</name>
        <dbReference type="ChEBI" id="CHEBI:597326"/>
    </cofactor>
</comment>
<proteinExistence type="inferred from homology"/>
<dbReference type="InterPro" id="IPR006235">
    <property type="entry name" value="OAc-hSer/O-AcSer_sulfhydrylase"/>
</dbReference>
<accession>A0A940DI32</accession>
<name>A0A940DI32_9FIRM</name>
<dbReference type="GO" id="GO:0019346">
    <property type="term" value="P:transsulfuration"/>
    <property type="evidence" value="ECO:0007669"/>
    <property type="project" value="InterPro"/>
</dbReference>